<proteinExistence type="inferred from homology"/>
<dbReference type="InterPro" id="IPR006042">
    <property type="entry name" value="Xan_ur_permease"/>
</dbReference>
<dbReference type="PROSITE" id="PS01116">
    <property type="entry name" value="XANTH_URACIL_PERMASE"/>
    <property type="match status" value="1"/>
</dbReference>
<evidence type="ECO:0000256" key="6">
    <source>
        <dbReference type="ARBA" id="ARBA00022989"/>
    </source>
</evidence>
<feature type="transmembrane region" description="Helical" evidence="8">
    <location>
        <begin position="27"/>
        <end position="47"/>
    </location>
</feature>
<dbReference type="EMBL" id="FNFP01000007">
    <property type="protein sequence ID" value="SDL04033.1"/>
    <property type="molecule type" value="Genomic_DNA"/>
</dbReference>
<evidence type="ECO:0000256" key="2">
    <source>
        <dbReference type="ARBA" id="ARBA00008821"/>
    </source>
</evidence>
<feature type="transmembrane region" description="Helical" evidence="8">
    <location>
        <begin position="102"/>
        <end position="124"/>
    </location>
</feature>
<keyword evidence="6 8" id="KW-1133">Transmembrane helix</keyword>
<evidence type="ECO:0000256" key="7">
    <source>
        <dbReference type="ARBA" id="ARBA00023136"/>
    </source>
</evidence>
<comment type="similarity">
    <text evidence="2">Belongs to the nucleobase:cation symporter-2 (NCS2) (TC 2.A.40) family.</text>
</comment>
<dbReference type="GO" id="GO:0042907">
    <property type="term" value="F:xanthine transmembrane transporter activity"/>
    <property type="evidence" value="ECO:0007669"/>
    <property type="project" value="TreeGrafter"/>
</dbReference>
<evidence type="ECO:0000313" key="10">
    <source>
        <dbReference type="Proteomes" id="UP000198718"/>
    </source>
</evidence>
<feature type="transmembrane region" description="Helical" evidence="8">
    <location>
        <begin position="165"/>
        <end position="184"/>
    </location>
</feature>
<evidence type="ECO:0000256" key="1">
    <source>
        <dbReference type="ARBA" id="ARBA00004651"/>
    </source>
</evidence>
<dbReference type="PANTHER" id="PTHR42810:SF4">
    <property type="entry name" value="URIC ACID TRANSPORTER UACT"/>
    <property type="match status" value="1"/>
</dbReference>
<dbReference type="RefSeq" id="WP_090554017.1">
    <property type="nucleotide sequence ID" value="NZ_FNFP01000007.1"/>
</dbReference>
<keyword evidence="7 8" id="KW-0472">Membrane</keyword>
<accession>A0A1G9GUT4</accession>
<dbReference type="AlphaFoldDB" id="A0A1G9GUT4"/>
<dbReference type="PANTHER" id="PTHR42810">
    <property type="entry name" value="PURINE PERMEASE C1399.01C-RELATED"/>
    <property type="match status" value="1"/>
</dbReference>
<keyword evidence="5 8" id="KW-0812">Transmembrane</keyword>
<dbReference type="GO" id="GO:0005886">
    <property type="term" value="C:plasma membrane"/>
    <property type="evidence" value="ECO:0007669"/>
    <property type="project" value="UniProtKB-SubCell"/>
</dbReference>
<feature type="transmembrane region" description="Helical" evidence="8">
    <location>
        <begin position="380"/>
        <end position="400"/>
    </location>
</feature>
<feature type="transmembrane region" description="Helical" evidence="8">
    <location>
        <begin position="318"/>
        <end position="342"/>
    </location>
</feature>
<feature type="transmembrane region" description="Helical" evidence="8">
    <location>
        <begin position="406"/>
        <end position="427"/>
    </location>
</feature>
<dbReference type="InterPro" id="IPR017588">
    <property type="entry name" value="UacT-like"/>
</dbReference>
<reference evidence="9 10" key="1">
    <citation type="submission" date="2016-10" db="EMBL/GenBank/DDBJ databases">
        <authorList>
            <person name="de Groot N.N."/>
        </authorList>
    </citation>
    <scope>NUCLEOTIDE SEQUENCE [LARGE SCALE GENOMIC DNA]</scope>
    <source>
        <strain evidence="9 10">DSM 18346</strain>
    </source>
</reference>
<gene>
    <name evidence="9" type="ORF">SAMN05660472_02484</name>
</gene>
<feature type="transmembrane region" description="Helical" evidence="8">
    <location>
        <begin position="348"/>
        <end position="368"/>
    </location>
</feature>
<organism evidence="9 10">
    <name type="scientific">Natronincola ferrireducens</name>
    <dbReference type="NCBI Taxonomy" id="393762"/>
    <lineage>
        <taxon>Bacteria</taxon>
        <taxon>Bacillati</taxon>
        <taxon>Bacillota</taxon>
        <taxon>Clostridia</taxon>
        <taxon>Peptostreptococcales</taxon>
        <taxon>Natronincolaceae</taxon>
        <taxon>Natronincola</taxon>
    </lineage>
</organism>
<keyword evidence="10" id="KW-1185">Reference proteome</keyword>
<keyword evidence="4" id="KW-1003">Cell membrane</keyword>
<dbReference type="NCBIfam" id="NF037981">
    <property type="entry name" value="NCS2_1"/>
    <property type="match status" value="1"/>
</dbReference>
<evidence type="ECO:0000256" key="8">
    <source>
        <dbReference type="SAM" id="Phobius"/>
    </source>
</evidence>
<feature type="transmembrane region" description="Helical" evidence="8">
    <location>
        <begin position="191"/>
        <end position="211"/>
    </location>
</feature>
<evidence type="ECO:0000313" key="9">
    <source>
        <dbReference type="EMBL" id="SDL04033.1"/>
    </source>
</evidence>
<evidence type="ECO:0000256" key="3">
    <source>
        <dbReference type="ARBA" id="ARBA00022448"/>
    </source>
</evidence>
<dbReference type="STRING" id="393762.SAMN05660472_02484"/>
<protein>
    <submittedName>
        <fullName evidence="9">Nucleobase:cation symporter-2, NCS2 family</fullName>
    </submittedName>
</protein>
<dbReference type="Proteomes" id="UP000198718">
    <property type="component" value="Unassembled WGS sequence"/>
</dbReference>
<keyword evidence="3" id="KW-0813">Transport</keyword>
<dbReference type="NCBIfam" id="TIGR00801">
    <property type="entry name" value="ncs2"/>
    <property type="match status" value="1"/>
</dbReference>
<evidence type="ECO:0000256" key="4">
    <source>
        <dbReference type="ARBA" id="ARBA00022475"/>
    </source>
</evidence>
<feature type="transmembrane region" description="Helical" evidence="8">
    <location>
        <begin position="131"/>
        <end position="153"/>
    </location>
</feature>
<dbReference type="Pfam" id="PF00860">
    <property type="entry name" value="Xan_ur_permease"/>
    <property type="match status" value="1"/>
</dbReference>
<comment type="subcellular location">
    <subcellularLocation>
        <location evidence="1">Cell membrane</location>
        <topology evidence="1">Multi-pass membrane protein</topology>
    </subcellularLocation>
</comment>
<feature type="transmembrane region" description="Helical" evidence="8">
    <location>
        <begin position="54"/>
        <end position="72"/>
    </location>
</feature>
<sequence length="443" mass="45760">MKKDNTIYSIDGIPSLGTAIPLGLQHVLAMFAGNVTPLIIIANALGLPIEERTFLIQAAMFVAGITTLIQLYPIGPIGAKLPIVQGTSFGFLPTCLAISAKYGLAGVLGASFIGGFVEIFLGVFLKPLRKYFPPVVTGTVLLSIGLSLLPTGIRYFAGGVGTPDFGSFSNLLLGTIVLATILFFKQFTKGITSMSAILIGLLVGYAVAIPMGKVNFEVVGAAGWVAFPTPLKYGMTFHMDAIIAMLLMYIVTAVETVGDISGITIGGANREATDKELAGGVMADGLGSSIAAIFNVLPTTSFSQNVGIVALTGIMNRFVVAVGAVFLIAAGLFPKVGAVVAIMPQSVLGGAAIVMFSMIAISGINLITKDSLKGKNSITVAVAMGLGFGLGSVPEALVNLPEAMKLIFGGSGIVVTGLIAIFLNIILPEDQEETTIVLQKKVA</sequence>
<name>A0A1G9GUT4_9FIRM</name>
<dbReference type="OrthoDB" id="9805749at2"/>
<evidence type="ECO:0000256" key="5">
    <source>
        <dbReference type="ARBA" id="ARBA00022692"/>
    </source>
</evidence>
<dbReference type="InterPro" id="IPR006043">
    <property type="entry name" value="NCS2"/>
</dbReference>
<dbReference type="NCBIfam" id="TIGR03173">
    <property type="entry name" value="pbuX"/>
    <property type="match status" value="1"/>
</dbReference>